<keyword evidence="3" id="KW-1185">Reference proteome</keyword>
<dbReference type="Pfam" id="PF02482">
    <property type="entry name" value="Ribosomal_S30AE"/>
    <property type="match status" value="1"/>
</dbReference>
<dbReference type="Gene3D" id="3.30.160.100">
    <property type="entry name" value="Ribosome hibernation promotion factor-like"/>
    <property type="match status" value="1"/>
</dbReference>
<dbReference type="Pfam" id="PF00313">
    <property type="entry name" value="CSD"/>
    <property type="match status" value="1"/>
</dbReference>
<dbReference type="OrthoDB" id="9782252at2"/>
<feature type="domain" description="CSD" evidence="1">
    <location>
        <begin position="119"/>
        <end position="180"/>
    </location>
</feature>
<reference evidence="2 3" key="1">
    <citation type="submission" date="2017-06" db="EMBL/GenBank/DDBJ databases">
        <authorList>
            <person name="Kim H.J."/>
            <person name="Triplett B.A."/>
        </authorList>
    </citation>
    <scope>NUCLEOTIDE SEQUENCE [LARGE SCALE GENOMIC DNA]</scope>
    <source>
        <strain evidence="2 3">DSM 29052</strain>
    </source>
</reference>
<evidence type="ECO:0000313" key="2">
    <source>
        <dbReference type="EMBL" id="SNR41903.1"/>
    </source>
</evidence>
<accession>A0A238W6T4</accession>
<sequence>MQTAPIISYSNIDPSPDVADLVNRRIAVLERISDDLTGCDVTLDAPQKRKLHGRVIRVHLNVHVPGPDFSVSREVAQGSARDDLILAVNRAFSAAEKHLKRHKKKMAAVEVKHHAPVLHGKISLLEPELGYGYVQADDGREVYFQRDSFTSDVWDSLEKDVRLRFREQEGEKGPFAVAVSVAK</sequence>
<dbReference type="InterPro" id="IPR002059">
    <property type="entry name" value="CSP_DNA-bd"/>
</dbReference>
<gene>
    <name evidence="2" type="ORF">SAMN06265370_104179</name>
</gene>
<dbReference type="GO" id="GO:0003676">
    <property type="term" value="F:nucleic acid binding"/>
    <property type="evidence" value="ECO:0007669"/>
    <property type="project" value="InterPro"/>
</dbReference>
<dbReference type="InterPro" id="IPR012340">
    <property type="entry name" value="NA-bd_OB-fold"/>
</dbReference>
<evidence type="ECO:0000313" key="3">
    <source>
        <dbReference type="Proteomes" id="UP000198417"/>
    </source>
</evidence>
<organism evidence="2 3">
    <name type="scientific">Puniceibacterium sediminis</name>
    <dbReference type="NCBI Taxonomy" id="1608407"/>
    <lineage>
        <taxon>Bacteria</taxon>
        <taxon>Pseudomonadati</taxon>
        <taxon>Pseudomonadota</taxon>
        <taxon>Alphaproteobacteria</taxon>
        <taxon>Rhodobacterales</taxon>
        <taxon>Paracoccaceae</taxon>
        <taxon>Puniceibacterium</taxon>
    </lineage>
</organism>
<protein>
    <submittedName>
        <fullName evidence="2">Ribosome-associated translation inhibitor RaiA</fullName>
    </submittedName>
</protein>
<dbReference type="EMBL" id="FZNN01000004">
    <property type="protein sequence ID" value="SNR41903.1"/>
    <property type="molecule type" value="Genomic_DNA"/>
</dbReference>
<dbReference type="InterPro" id="IPR003489">
    <property type="entry name" value="RHF/RaiA"/>
</dbReference>
<dbReference type="RefSeq" id="WP_089269735.1">
    <property type="nucleotide sequence ID" value="NZ_FZNN01000004.1"/>
</dbReference>
<dbReference type="AlphaFoldDB" id="A0A238W6T4"/>
<evidence type="ECO:0000259" key="1">
    <source>
        <dbReference type="Pfam" id="PF00313"/>
    </source>
</evidence>
<dbReference type="Gene3D" id="2.40.50.140">
    <property type="entry name" value="Nucleic acid-binding proteins"/>
    <property type="match status" value="1"/>
</dbReference>
<dbReference type="SUPFAM" id="SSF69754">
    <property type="entry name" value="Ribosome binding protein Y (YfiA homologue)"/>
    <property type="match status" value="1"/>
</dbReference>
<proteinExistence type="predicted"/>
<name>A0A238W6T4_9RHOB</name>
<dbReference type="InterPro" id="IPR036567">
    <property type="entry name" value="RHF-like"/>
</dbReference>
<dbReference type="Proteomes" id="UP000198417">
    <property type="component" value="Unassembled WGS sequence"/>
</dbReference>
<dbReference type="SUPFAM" id="SSF50249">
    <property type="entry name" value="Nucleic acid-binding proteins"/>
    <property type="match status" value="1"/>
</dbReference>